<dbReference type="EMBL" id="RSCJ01000006">
    <property type="protein sequence ID" value="RUR83812.1"/>
    <property type="molecule type" value="Genomic_DNA"/>
</dbReference>
<dbReference type="AlphaFoldDB" id="A0A3S1FQW5"/>
<proteinExistence type="predicted"/>
<feature type="compositionally biased region" description="Polar residues" evidence="1">
    <location>
        <begin position="1"/>
        <end position="15"/>
    </location>
</feature>
<keyword evidence="3" id="KW-1185">Reference proteome</keyword>
<gene>
    <name evidence="2" type="ORF">PCC6912_20550</name>
</gene>
<evidence type="ECO:0000313" key="3">
    <source>
        <dbReference type="Proteomes" id="UP000268857"/>
    </source>
</evidence>
<feature type="region of interest" description="Disordered" evidence="1">
    <location>
        <begin position="1"/>
        <end position="42"/>
    </location>
</feature>
<protein>
    <submittedName>
        <fullName evidence="2">Uncharacterized protein</fullName>
    </submittedName>
</protein>
<name>A0A3S1FQW5_CHLFR</name>
<accession>A0A3S1FQW5</accession>
<dbReference type="STRING" id="211165.GCA_000317285_00079"/>
<reference evidence="2 3" key="1">
    <citation type="journal article" date="2019" name="Genome Biol. Evol.">
        <title>Day and night: Metabolic profiles and evolutionary relationships of six axenic non-marine cyanobacteria.</title>
        <authorList>
            <person name="Will S.E."/>
            <person name="Henke P."/>
            <person name="Boedeker C."/>
            <person name="Huang S."/>
            <person name="Brinkmann H."/>
            <person name="Rohde M."/>
            <person name="Jarek M."/>
            <person name="Friedl T."/>
            <person name="Seufert S."/>
            <person name="Schumacher M."/>
            <person name="Overmann J."/>
            <person name="Neumann-Schaal M."/>
            <person name="Petersen J."/>
        </authorList>
    </citation>
    <scope>NUCLEOTIDE SEQUENCE [LARGE SCALE GENOMIC DNA]</scope>
    <source>
        <strain evidence="2 3">PCC 6912</strain>
    </source>
</reference>
<feature type="compositionally biased region" description="Polar residues" evidence="1">
    <location>
        <begin position="131"/>
        <end position="146"/>
    </location>
</feature>
<dbReference type="OrthoDB" id="486422at2"/>
<evidence type="ECO:0000256" key="1">
    <source>
        <dbReference type="SAM" id="MobiDB-lite"/>
    </source>
</evidence>
<evidence type="ECO:0000313" key="2">
    <source>
        <dbReference type="EMBL" id="RUR83812.1"/>
    </source>
</evidence>
<feature type="region of interest" description="Disordered" evidence="1">
    <location>
        <begin position="115"/>
        <end position="146"/>
    </location>
</feature>
<dbReference type="Proteomes" id="UP000268857">
    <property type="component" value="Unassembled WGS sequence"/>
</dbReference>
<feature type="compositionally biased region" description="Acidic residues" evidence="1">
    <location>
        <begin position="30"/>
        <end position="39"/>
    </location>
</feature>
<dbReference type="RefSeq" id="WP_016877672.1">
    <property type="nucleotide sequence ID" value="NZ_AJLN01000015.1"/>
</dbReference>
<comment type="caution">
    <text evidence="2">The sequence shown here is derived from an EMBL/GenBank/DDBJ whole genome shotgun (WGS) entry which is preliminary data.</text>
</comment>
<sequence length="146" mass="16522">MNNQDQNQESITNPKVSYGSDLNSSNNNNAEDDEIDEQVDSNSTLNSKTYLITILIHPDEQQAILSIGIRNAPPIIETINYQEITSQPILRDYIHQLEEALPKIIEAAEKTKVTTKSSNQKKQIQKRELPANSQEVESNKKQLSLF</sequence>
<organism evidence="2 3">
    <name type="scientific">Chlorogloeopsis fritschii PCC 6912</name>
    <dbReference type="NCBI Taxonomy" id="211165"/>
    <lineage>
        <taxon>Bacteria</taxon>
        <taxon>Bacillati</taxon>
        <taxon>Cyanobacteriota</taxon>
        <taxon>Cyanophyceae</taxon>
        <taxon>Nostocales</taxon>
        <taxon>Chlorogloeopsidaceae</taxon>
        <taxon>Chlorogloeopsis</taxon>
    </lineage>
</organism>